<name>A0A8H2ZM84_9HELO</name>
<gene>
    <name evidence="1" type="ORF">SCLTRI_LOCUS1926</name>
</gene>
<evidence type="ECO:0000313" key="1">
    <source>
        <dbReference type="EMBL" id="CAD6442135.1"/>
    </source>
</evidence>
<proteinExistence type="predicted"/>
<sequence length="153" mass="17510">MTQPSIPSIAQRISVFDYLTETKWVWTKNEMHLPILSVAQLLLDLKRERSVESTVYGYHRVWISSQNDSGVYTEYTEQRDGKAQIHPFLILHMHISTPSNRVINLPCVPSLFVLGLHPKKNWHHSKLLIASTQCGRSINCRYSSCATKSSSEV</sequence>
<reference evidence="1" key="1">
    <citation type="submission" date="2020-10" db="EMBL/GenBank/DDBJ databases">
        <authorList>
            <person name="Kusch S."/>
        </authorList>
    </citation>
    <scope>NUCLEOTIDE SEQUENCE</scope>
    <source>
        <strain evidence="1">SwB9</strain>
    </source>
</reference>
<dbReference type="Proteomes" id="UP000624404">
    <property type="component" value="Unassembled WGS sequence"/>
</dbReference>
<dbReference type="AlphaFoldDB" id="A0A8H2ZM84"/>
<organism evidence="1 2">
    <name type="scientific">Sclerotinia trifoliorum</name>
    <dbReference type="NCBI Taxonomy" id="28548"/>
    <lineage>
        <taxon>Eukaryota</taxon>
        <taxon>Fungi</taxon>
        <taxon>Dikarya</taxon>
        <taxon>Ascomycota</taxon>
        <taxon>Pezizomycotina</taxon>
        <taxon>Leotiomycetes</taxon>
        <taxon>Helotiales</taxon>
        <taxon>Sclerotiniaceae</taxon>
        <taxon>Sclerotinia</taxon>
    </lineage>
</organism>
<accession>A0A8H2ZM84</accession>
<keyword evidence="2" id="KW-1185">Reference proteome</keyword>
<dbReference type="EMBL" id="CAJHIA010000007">
    <property type="protein sequence ID" value="CAD6442135.1"/>
    <property type="molecule type" value="Genomic_DNA"/>
</dbReference>
<evidence type="ECO:0000313" key="2">
    <source>
        <dbReference type="Proteomes" id="UP000624404"/>
    </source>
</evidence>
<protein>
    <submittedName>
        <fullName evidence="1">Fb8b3c11-1522-487d-992f-e9692e513e45</fullName>
    </submittedName>
</protein>
<comment type="caution">
    <text evidence="1">The sequence shown here is derived from an EMBL/GenBank/DDBJ whole genome shotgun (WGS) entry which is preliminary data.</text>
</comment>